<proteinExistence type="predicted"/>
<evidence type="ECO:0000313" key="3">
    <source>
        <dbReference type="Proteomes" id="UP001165060"/>
    </source>
</evidence>
<evidence type="ECO:0000313" key="2">
    <source>
        <dbReference type="EMBL" id="GMI40229.1"/>
    </source>
</evidence>
<reference evidence="2 3" key="1">
    <citation type="journal article" date="2023" name="Commun. Biol.">
        <title>Genome analysis of Parmales, the sister group of diatoms, reveals the evolutionary specialization of diatoms from phago-mixotrophs to photoautotrophs.</title>
        <authorList>
            <person name="Ban H."/>
            <person name="Sato S."/>
            <person name="Yoshikawa S."/>
            <person name="Yamada K."/>
            <person name="Nakamura Y."/>
            <person name="Ichinomiya M."/>
            <person name="Sato N."/>
            <person name="Blanc-Mathieu R."/>
            <person name="Endo H."/>
            <person name="Kuwata A."/>
            <person name="Ogata H."/>
        </authorList>
    </citation>
    <scope>NUCLEOTIDE SEQUENCE [LARGE SCALE GENOMIC DNA]</scope>
</reference>
<evidence type="ECO:0000256" key="1">
    <source>
        <dbReference type="SAM" id="SignalP"/>
    </source>
</evidence>
<keyword evidence="3" id="KW-1185">Reference proteome</keyword>
<gene>
    <name evidence="2" type="ORF">TeGR_g10052</name>
</gene>
<feature type="chain" id="PRO_5045401345" evidence="1">
    <location>
        <begin position="21"/>
        <end position="75"/>
    </location>
</feature>
<dbReference type="Proteomes" id="UP001165060">
    <property type="component" value="Unassembled WGS sequence"/>
</dbReference>
<name>A0ABQ6N519_9STRA</name>
<comment type="caution">
    <text evidence="2">The sequence shown here is derived from an EMBL/GenBank/DDBJ whole genome shotgun (WGS) entry which is preliminary data.</text>
</comment>
<feature type="signal peptide" evidence="1">
    <location>
        <begin position="1"/>
        <end position="20"/>
    </location>
</feature>
<keyword evidence="1" id="KW-0732">Signal</keyword>
<accession>A0ABQ6N519</accession>
<sequence>MHAALFFALALLLLLATSQACEVCEKVIDDVRASMSKPDSRDKPKIESALVSLPVDGRASHDSALAGAGHGSQGL</sequence>
<protein>
    <submittedName>
        <fullName evidence="2">Uncharacterized protein</fullName>
    </submittedName>
</protein>
<organism evidence="2 3">
    <name type="scientific">Tetraparma gracilis</name>
    <dbReference type="NCBI Taxonomy" id="2962635"/>
    <lineage>
        <taxon>Eukaryota</taxon>
        <taxon>Sar</taxon>
        <taxon>Stramenopiles</taxon>
        <taxon>Ochrophyta</taxon>
        <taxon>Bolidophyceae</taxon>
        <taxon>Parmales</taxon>
        <taxon>Triparmaceae</taxon>
        <taxon>Tetraparma</taxon>
    </lineage>
</organism>
<dbReference type="EMBL" id="BRYB01002136">
    <property type="protein sequence ID" value="GMI40229.1"/>
    <property type="molecule type" value="Genomic_DNA"/>
</dbReference>